<comment type="caution">
    <text evidence="5">The sequence shown here is derived from an EMBL/GenBank/DDBJ whole genome shotgun (WGS) entry which is preliminary data.</text>
</comment>
<comment type="subcellular location">
    <subcellularLocation>
        <location evidence="1 3">Nucleus</location>
    </subcellularLocation>
</comment>
<evidence type="ECO:0000313" key="6">
    <source>
        <dbReference type="Proteomes" id="UP001498398"/>
    </source>
</evidence>
<evidence type="ECO:0000256" key="2">
    <source>
        <dbReference type="ARBA" id="ARBA00023242"/>
    </source>
</evidence>
<dbReference type="Pfam" id="PF02671">
    <property type="entry name" value="PAH"/>
    <property type="match status" value="1"/>
</dbReference>
<organism evidence="5 6">
    <name type="scientific">Marasmiellus scandens</name>
    <dbReference type="NCBI Taxonomy" id="2682957"/>
    <lineage>
        <taxon>Eukaryota</taxon>
        <taxon>Fungi</taxon>
        <taxon>Dikarya</taxon>
        <taxon>Basidiomycota</taxon>
        <taxon>Agaricomycotina</taxon>
        <taxon>Agaricomycetes</taxon>
        <taxon>Agaricomycetidae</taxon>
        <taxon>Agaricales</taxon>
        <taxon>Marasmiineae</taxon>
        <taxon>Omphalotaceae</taxon>
        <taxon>Marasmiellus</taxon>
    </lineage>
</organism>
<evidence type="ECO:0000256" key="3">
    <source>
        <dbReference type="PROSITE-ProRule" id="PRU00810"/>
    </source>
</evidence>
<feature type="region of interest" description="Disordered" evidence="4">
    <location>
        <begin position="1"/>
        <end position="27"/>
    </location>
</feature>
<dbReference type="SUPFAM" id="SSF47762">
    <property type="entry name" value="PAH2 domain"/>
    <property type="match status" value="1"/>
</dbReference>
<dbReference type="Proteomes" id="UP001498398">
    <property type="component" value="Unassembled WGS sequence"/>
</dbReference>
<protein>
    <recommendedName>
        <fullName evidence="7">PAH2 domain-containing protein</fullName>
    </recommendedName>
</protein>
<dbReference type="InterPro" id="IPR039774">
    <property type="entry name" value="Sin3-like"/>
</dbReference>
<keyword evidence="2 3" id="KW-0539">Nucleus</keyword>
<accession>A0ABR1IWN9</accession>
<keyword evidence="6" id="KW-1185">Reference proteome</keyword>
<dbReference type="InterPro" id="IPR036600">
    <property type="entry name" value="PAH_sf"/>
</dbReference>
<evidence type="ECO:0000313" key="5">
    <source>
        <dbReference type="EMBL" id="KAK7439869.1"/>
    </source>
</evidence>
<dbReference type="EMBL" id="JBANRG010000071">
    <property type="protein sequence ID" value="KAK7439869.1"/>
    <property type="molecule type" value="Genomic_DNA"/>
</dbReference>
<evidence type="ECO:0000256" key="1">
    <source>
        <dbReference type="ARBA" id="ARBA00004123"/>
    </source>
</evidence>
<sequence length="124" mass="13588">MSSSHSTMAPKPKSSSRTTRMHTSGMLSSAQTYLSSVQSALADKPEAYEAFLGIMSDFRDGRIDIPASMHRITSLFLRTGHRDLVVGYNIFLPPGYRIEFENGKERLIVPGTTSGTGISSSMRN</sequence>
<dbReference type="Gene3D" id="1.20.1160.11">
    <property type="entry name" value="Paired amphipathic helix"/>
    <property type="match status" value="1"/>
</dbReference>
<proteinExistence type="predicted"/>
<dbReference type="InterPro" id="IPR003822">
    <property type="entry name" value="PAH"/>
</dbReference>
<dbReference type="PANTHER" id="PTHR12346">
    <property type="entry name" value="SIN3B-RELATED"/>
    <property type="match status" value="1"/>
</dbReference>
<name>A0ABR1IWN9_9AGAR</name>
<dbReference type="PROSITE" id="PS51477">
    <property type="entry name" value="PAH"/>
    <property type="match status" value="1"/>
</dbReference>
<gene>
    <name evidence="5" type="ORF">VKT23_017439</name>
</gene>
<reference evidence="5 6" key="1">
    <citation type="submission" date="2024-01" db="EMBL/GenBank/DDBJ databases">
        <title>A draft genome for the cacao thread blight pathogen Marasmiellus scandens.</title>
        <authorList>
            <person name="Baruah I.K."/>
            <person name="Leung J."/>
            <person name="Bukari Y."/>
            <person name="Amoako-Attah I."/>
            <person name="Meinhardt L.W."/>
            <person name="Bailey B.A."/>
            <person name="Cohen S.P."/>
        </authorList>
    </citation>
    <scope>NUCLEOTIDE SEQUENCE [LARGE SCALE GENOMIC DNA]</scope>
    <source>
        <strain evidence="5 6">GH-19</strain>
    </source>
</reference>
<evidence type="ECO:0008006" key="7">
    <source>
        <dbReference type="Google" id="ProtNLM"/>
    </source>
</evidence>
<evidence type="ECO:0000256" key="4">
    <source>
        <dbReference type="SAM" id="MobiDB-lite"/>
    </source>
</evidence>